<organism evidence="1 2">
    <name type="scientific">Candidatus Jorgensenbacteria bacterium RIFCSPLOWO2_01_FULL_45_25b</name>
    <dbReference type="NCBI Taxonomy" id="1798471"/>
    <lineage>
        <taxon>Bacteria</taxon>
        <taxon>Candidatus Joergenseniibacteriota</taxon>
    </lineage>
</organism>
<evidence type="ECO:0000313" key="1">
    <source>
        <dbReference type="EMBL" id="OGG40944.1"/>
    </source>
</evidence>
<accession>A0A1F6BVG2</accession>
<dbReference type="STRING" id="1798471.A3A21_03115"/>
<dbReference type="AlphaFoldDB" id="A0A1F6BVG2"/>
<evidence type="ECO:0000313" key="2">
    <source>
        <dbReference type="Proteomes" id="UP000176996"/>
    </source>
</evidence>
<sequence>MTEKVCKHIRYFQKGESPSVLIISGSHGDEFEIVPLIEFYLQKYEEFMPNFVFVPRVSPSAALTKTRLNGEGLDIERCFFSSADSRRPHAEKRGHYFSVEAQEFMEFLRNFRFDVCLSFHEDLEWEDFYMYDTEDRSNEPLLQEFFEEILKTGVGLHTGLDDAHDLFLGHEVRNGYVSIAPFCDDEKPGLLALWLRRSGIAKRVLVPEIPMKANLETKEKIIAICFQHLLLLRGSGI</sequence>
<comment type="caution">
    <text evidence="1">The sequence shown here is derived from an EMBL/GenBank/DDBJ whole genome shotgun (WGS) entry which is preliminary data.</text>
</comment>
<dbReference type="Gene3D" id="3.40.630.10">
    <property type="entry name" value="Zn peptidases"/>
    <property type="match status" value="1"/>
</dbReference>
<evidence type="ECO:0008006" key="3">
    <source>
        <dbReference type="Google" id="ProtNLM"/>
    </source>
</evidence>
<reference evidence="1 2" key="1">
    <citation type="journal article" date="2016" name="Nat. Commun.">
        <title>Thousands of microbial genomes shed light on interconnected biogeochemical processes in an aquifer system.</title>
        <authorList>
            <person name="Anantharaman K."/>
            <person name="Brown C.T."/>
            <person name="Hug L.A."/>
            <person name="Sharon I."/>
            <person name="Castelle C.J."/>
            <person name="Probst A.J."/>
            <person name="Thomas B.C."/>
            <person name="Singh A."/>
            <person name="Wilkins M.J."/>
            <person name="Karaoz U."/>
            <person name="Brodie E.L."/>
            <person name="Williams K.H."/>
            <person name="Hubbard S.S."/>
            <person name="Banfield J.F."/>
        </authorList>
    </citation>
    <scope>NUCLEOTIDE SEQUENCE [LARGE SCALE GENOMIC DNA]</scope>
</reference>
<proteinExistence type="predicted"/>
<name>A0A1F6BVG2_9BACT</name>
<protein>
    <recommendedName>
        <fullName evidence="3">Peptidase M14 carboxypeptidase A domain-containing protein</fullName>
    </recommendedName>
</protein>
<dbReference type="EMBL" id="MFKK01000016">
    <property type="protein sequence ID" value="OGG40944.1"/>
    <property type="molecule type" value="Genomic_DNA"/>
</dbReference>
<gene>
    <name evidence="1" type="ORF">A3A21_03115</name>
</gene>
<dbReference type="Proteomes" id="UP000176996">
    <property type="component" value="Unassembled WGS sequence"/>
</dbReference>
<dbReference type="SUPFAM" id="SSF53187">
    <property type="entry name" value="Zn-dependent exopeptidases"/>
    <property type="match status" value="1"/>
</dbReference>